<keyword evidence="12" id="KW-0961">Cell wall biogenesis/degradation</keyword>
<dbReference type="InterPro" id="IPR036439">
    <property type="entry name" value="Dockerin_dom_sf"/>
</dbReference>
<dbReference type="InterPro" id="IPR002105">
    <property type="entry name" value="Dockerin_1_rpt"/>
</dbReference>
<evidence type="ECO:0000256" key="4">
    <source>
        <dbReference type="ARBA" id="ARBA00022475"/>
    </source>
</evidence>
<comment type="caution">
    <text evidence="16">The sequence shown here is derived from an EMBL/GenBank/DDBJ whole genome shotgun (WGS) entry which is preliminary data.</text>
</comment>
<evidence type="ECO:0000256" key="12">
    <source>
        <dbReference type="ARBA" id="ARBA00023316"/>
    </source>
</evidence>
<proteinExistence type="predicted"/>
<dbReference type="Pfam" id="PF00963">
    <property type="entry name" value="Cohesin"/>
    <property type="match status" value="1"/>
</dbReference>
<evidence type="ECO:0000259" key="15">
    <source>
        <dbReference type="PROSITE" id="PS51766"/>
    </source>
</evidence>
<comment type="subcellular location">
    <subcellularLocation>
        <location evidence="2">Cell membrane</location>
        <topology evidence="2">Single-pass type II membrane protein</topology>
    </subcellularLocation>
</comment>
<dbReference type="InterPro" id="IPR008965">
    <property type="entry name" value="CBM2/CBM3_carb-bd_dom_sf"/>
</dbReference>
<dbReference type="EMBL" id="JBBPCC010000002">
    <property type="protein sequence ID" value="MEK8127279.1"/>
    <property type="molecule type" value="Genomic_DNA"/>
</dbReference>
<evidence type="ECO:0000256" key="13">
    <source>
        <dbReference type="ARBA" id="ARBA00037126"/>
    </source>
</evidence>
<name>A0ABU9DEH5_9BACL</name>
<dbReference type="SUPFAM" id="SSF49384">
    <property type="entry name" value="Carbohydrate-binding domain"/>
    <property type="match status" value="1"/>
</dbReference>
<dbReference type="InterPro" id="IPR018247">
    <property type="entry name" value="EF_Hand_1_Ca_BS"/>
</dbReference>
<evidence type="ECO:0000256" key="7">
    <source>
        <dbReference type="ARBA" id="ARBA00022968"/>
    </source>
</evidence>
<evidence type="ECO:0000256" key="1">
    <source>
        <dbReference type="ARBA" id="ARBA00000966"/>
    </source>
</evidence>
<sequence length="835" mass="90943">MCSIFAFSRPDQARAAQTELPSSAFLKTDGKILRDNHGTGNQVVLRGTNAGSWLVQESWMGATNAPDQKTMINTLTSRFGQAKALELIKAYEDAWWTEQDFDNVKALGMNTIRLPFGHFEMLNEDGTLRPTAFDRMDWFVSESAKRGLYVILDMHAAPGSQNGMDHSGDITYPKVGNMFKNEANMAKTVYLWEQIAARYKGNATIATYDLLNEPGGALGKEQWDFYDRLYKAIRAVDPDHTITIEAIWEPYHLPSPTLYGWENMIYSYHFYGWNNTGSSIEQKKFIDSKVPMVNEQTNYNVPLFVGEFSLFSNLQSWEYALNLFEEQGWMWTTWSYKTVNQGSWGLYNGNPSKVNIYNDSYETILSKWSNVDTNRNFSKNHYYADTIGSFADPVKRSASARKWYQKFDGDTVVSAGANATAVLDSVKKLGEGKSVKLTVTGNATPTGTQQYVSIRPEGGDTFDARFAKYLVINGYNETATTKPVYVTLVDKNGNLSSTVQTQANTTLLSNQWSKTALLLSSLGGNADLSAIKEVRLALGSAGTYYFDNLFFGQSFSDSDPGPADTTPGTILSGTEEAVPGQEFDLTYGLKNINQPALAQDVTVTYDPQSLEYVEASPAKDGATIVGKKESSGQVRLILANIGADHGANGDWLKLKFRAKSTPSASTAVSVSEVVYADALGVETKLSGTTHNIKIKAVDKTALSSLIADAKSKHDAAVVGTRPGEYPAEAKTAFAAAIEAAVAVLNNPAATQADVSKAVTDLNAAIQTFIASVVKSIPGDTTGDGTVSIGDLGIVAAAYGKTSADPDWDRYKLADVNNDGKVDITDLAIVARAILE</sequence>
<dbReference type="PANTHER" id="PTHR31297:SF34">
    <property type="entry name" value="GLUCAN 1,3-BETA-GLUCOSIDASE 2"/>
    <property type="match status" value="1"/>
</dbReference>
<evidence type="ECO:0000256" key="3">
    <source>
        <dbReference type="ARBA" id="ARBA00012601"/>
    </source>
</evidence>
<dbReference type="SUPFAM" id="SSF63446">
    <property type="entry name" value="Type I dockerin domain"/>
    <property type="match status" value="1"/>
</dbReference>
<dbReference type="InterPro" id="IPR016134">
    <property type="entry name" value="Dockerin_dom"/>
</dbReference>
<protein>
    <recommendedName>
        <fullName evidence="3">cellulase</fullName>
        <ecNumber evidence="3">3.2.1.4</ecNumber>
    </recommendedName>
    <alternativeName>
        <fullName evidence="14">Exo-1,3-beta-glucanase D</fullName>
    </alternativeName>
</protein>
<dbReference type="InterPro" id="IPR001547">
    <property type="entry name" value="Glyco_hydro_5"/>
</dbReference>
<evidence type="ECO:0000256" key="14">
    <source>
        <dbReference type="ARBA" id="ARBA00041260"/>
    </source>
</evidence>
<dbReference type="PROSITE" id="PS00018">
    <property type="entry name" value="EF_HAND_1"/>
    <property type="match status" value="1"/>
</dbReference>
<dbReference type="Gene3D" id="1.20.1270.90">
    <property type="entry name" value="AF1782-like"/>
    <property type="match status" value="1"/>
</dbReference>
<dbReference type="Gene3D" id="3.20.20.80">
    <property type="entry name" value="Glycosidases"/>
    <property type="match status" value="1"/>
</dbReference>
<evidence type="ECO:0000256" key="6">
    <source>
        <dbReference type="ARBA" id="ARBA00022801"/>
    </source>
</evidence>
<keyword evidence="5" id="KW-0812">Transmembrane</keyword>
<evidence type="ECO:0000256" key="5">
    <source>
        <dbReference type="ARBA" id="ARBA00022692"/>
    </source>
</evidence>
<dbReference type="InterPro" id="IPR050386">
    <property type="entry name" value="Glycosyl_hydrolase_5"/>
</dbReference>
<dbReference type="CDD" id="cd14256">
    <property type="entry name" value="Dockerin_I"/>
    <property type="match status" value="1"/>
</dbReference>
<dbReference type="CDD" id="cd08547">
    <property type="entry name" value="Type_II_cohesin"/>
    <property type="match status" value="1"/>
</dbReference>
<dbReference type="PANTHER" id="PTHR31297">
    <property type="entry name" value="GLUCAN ENDO-1,6-BETA-GLUCOSIDASE B"/>
    <property type="match status" value="1"/>
</dbReference>
<evidence type="ECO:0000256" key="2">
    <source>
        <dbReference type="ARBA" id="ARBA00004401"/>
    </source>
</evidence>
<evidence type="ECO:0000313" key="16">
    <source>
        <dbReference type="EMBL" id="MEK8127279.1"/>
    </source>
</evidence>
<keyword evidence="8" id="KW-1133">Transmembrane helix</keyword>
<accession>A0ABU9DEH5</accession>
<organism evidence="16 17">
    <name type="scientific">Paenibacillus filicis</name>
    <dbReference type="NCBI Taxonomy" id="669464"/>
    <lineage>
        <taxon>Bacteria</taxon>
        <taxon>Bacillati</taxon>
        <taxon>Bacillota</taxon>
        <taxon>Bacilli</taxon>
        <taxon>Bacillales</taxon>
        <taxon>Paenibacillaceae</taxon>
        <taxon>Paenibacillus</taxon>
    </lineage>
</organism>
<evidence type="ECO:0000313" key="17">
    <source>
        <dbReference type="Proteomes" id="UP001469365"/>
    </source>
</evidence>
<keyword evidence="10" id="KW-0325">Glycoprotein</keyword>
<dbReference type="Pfam" id="PF00404">
    <property type="entry name" value="Dockerin_1"/>
    <property type="match status" value="1"/>
</dbReference>
<feature type="domain" description="Dockerin" evidence="15">
    <location>
        <begin position="773"/>
        <end position="835"/>
    </location>
</feature>
<dbReference type="InterPro" id="IPR017853">
    <property type="entry name" value="GH"/>
</dbReference>
<comment type="function">
    <text evidence="13">Glucosidase involved in the degradation of cellulosic biomass. Active on lichenan.</text>
</comment>
<dbReference type="RefSeq" id="WP_341414333.1">
    <property type="nucleotide sequence ID" value="NZ_JBBPCC010000002.1"/>
</dbReference>
<dbReference type="Gene3D" id="2.60.40.680">
    <property type="match status" value="1"/>
</dbReference>
<evidence type="ECO:0000256" key="8">
    <source>
        <dbReference type="ARBA" id="ARBA00022989"/>
    </source>
</evidence>
<keyword evidence="7" id="KW-0735">Signal-anchor</keyword>
<dbReference type="Pfam" id="PF00150">
    <property type="entry name" value="Cellulase"/>
    <property type="match status" value="1"/>
</dbReference>
<keyword evidence="17" id="KW-1185">Reference proteome</keyword>
<keyword evidence="11" id="KW-0326">Glycosidase</keyword>
<evidence type="ECO:0000256" key="10">
    <source>
        <dbReference type="ARBA" id="ARBA00023180"/>
    </source>
</evidence>
<dbReference type="EC" id="3.2.1.4" evidence="3"/>
<keyword evidence="9" id="KW-0472">Membrane</keyword>
<dbReference type="PROSITE" id="PS51766">
    <property type="entry name" value="DOCKERIN"/>
    <property type="match status" value="1"/>
</dbReference>
<comment type="catalytic activity">
    <reaction evidence="1">
        <text>Endohydrolysis of (1-&gt;4)-beta-D-glucosidic linkages in cellulose, lichenin and cereal beta-D-glucans.</text>
        <dbReference type="EC" id="3.2.1.4"/>
    </reaction>
</comment>
<gene>
    <name evidence="16" type="ORF">WMW72_05065</name>
</gene>
<dbReference type="InterPro" id="IPR002102">
    <property type="entry name" value="Cohesin_dom"/>
</dbReference>
<dbReference type="Proteomes" id="UP001469365">
    <property type="component" value="Unassembled WGS sequence"/>
</dbReference>
<keyword evidence="4" id="KW-1003">Cell membrane</keyword>
<reference evidence="16 17" key="1">
    <citation type="submission" date="2024-04" db="EMBL/GenBank/DDBJ databases">
        <title>draft genome sequnece of Paenibacillus filicis.</title>
        <authorList>
            <person name="Kim D.-U."/>
        </authorList>
    </citation>
    <scope>NUCLEOTIDE SEQUENCE [LARGE SCALE GENOMIC DNA]</scope>
    <source>
        <strain evidence="16 17">KACC14197</strain>
    </source>
</reference>
<evidence type="ECO:0000256" key="9">
    <source>
        <dbReference type="ARBA" id="ARBA00023136"/>
    </source>
</evidence>
<dbReference type="Gene3D" id="1.10.1330.10">
    <property type="entry name" value="Dockerin domain"/>
    <property type="match status" value="1"/>
</dbReference>
<evidence type="ECO:0000256" key="11">
    <source>
        <dbReference type="ARBA" id="ARBA00023295"/>
    </source>
</evidence>
<dbReference type="SUPFAM" id="SSF51445">
    <property type="entry name" value="(Trans)glycosidases"/>
    <property type="match status" value="1"/>
</dbReference>
<keyword evidence="6" id="KW-0378">Hydrolase</keyword>
<dbReference type="Pfam" id="PF07554">
    <property type="entry name" value="FIVAR"/>
    <property type="match status" value="1"/>
</dbReference>